<dbReference type="AlphaFoldDB" id="A0A1Q9JFZ8"/>
<dbReference type="EMBL" id="MJIE01000001">
    <property type="protein sequence ID" value="OLR55160.1"/>
    <property type="molecule type" value="Genomic_DNA"/>
</dbReference>
<keyword evidence="3" id="KW-1185">Reference proteome</keyword>
<evidence type="ECO:0000313" key="3">
    <source>
        <dbReference type="Proteomes" id="UP000187404"/>
    </source>
</evidence>
<reference evidence="2 3" key="1">
    <citation type="journal article" date="2016" name="Appl. Environ. Microbiol.">
        <title>Function and Phylogeny of Bacterial Butyryl Coenzyme A:Acetate Transferases and Their Diversity in the Proximal Colon of Swine.</title>
        <authorList>
            <person name="Trachsel J."/>
            <person name="Bayles D.O."/>
            <person name="Looft T."/>
            <person name="Levine U.Y."/>
            <person name="Allen H.K."/>
        </authorList>
    </citation>
    <scope>NUCLEOTIDE SEQUENCE [LARGE SCALE GENOMIC DNA]</scope>
    <source>
        <strain evidence="2 3">68-3-10</strain>
    </source>
</reference>
<gene>
    <name evidence="2" type="ORF">BHK98_03230</name>
</gene>
<evidence type="ECO:0000313" key="2">
    <source>
        <dbReference type="EMBL" id="OLR55160.1"/>
    </source>
</evidence>
<dbReference type="STRING" id="1261640.BHK98_03230"/>
<evidence type="ECO:0000256" key="1">
    <source>
        <dbReference type="SAM" id="MobiDB-lite"/>
    </source>
</evidence>
<organism evidence="2 3">
    <name type="scientific">Hornefia porci</name>
    <dbReference type="NCBI Taxonomy" id="2652292"/>
    <lineage>
        <taxon>Bacteria</taxon>
        <taxon>Bacillati</taxon>
        <taxon>Bacillota</taxon>
        <taxon>Clostridia</taxon>
        <taxon>Peptostreptococcales</taxon>
        <taxon>Anaerovoracaceae</taxon>
        <taxon>Hornefia</taxon>
    </lineage>
</organism>
<feature type="compositionally biased region" description="Basic and acidic residues" evidence="1">
    <location>
        <begin position="1"/>
        <end position="14"/>
    </location>
</feature>
<feature type="region of interest" description="Disordered" evidence="1">
    <location>
        <begin position="1"/>
        <end position="40"/>
    </location>
</feature>
<comment type="caution">
    <text evidence="2">The sequence shown here is derived from an EMBL/GenBank/DDBJ whole genome shotgun (WGS) entry which is preliminary data.</text>
</comment>
<protein>
    <submittedName>
        <fullName evidence="2">Uncharacterized protein</fullName>
    </submittedName>
</protein>
<sequence>MPAWLREKPKRASDGTELAGRGGTPQLNPPPENTSTSSGRWVEPRIRSVCVPSDRYDVGRDAVCFCRRTARRR</sequence>
<proteinExistence type="predicted"/>
<dbReference type="Proteomes" id="UP000187404">
    <property type="component" value="Unassembled WGS sequence"/>
</dbReference>
<name>A0A1Q9JFZ8_9FIRM</name>
<accession>A0A1Q9JFZ8</accession>